<dbReference type="AlphaFoldDB" id="A0A395S4P2"/>
<keyword evidence="2" id="KW-1185">Reference proteome</keyword>
<dbReference type="EMBL" id="PXOF01000083">
    <property type="protein sequence ID" value="RGP67330.1"/>
    <property type="molecule type" value="Genomic_DNA"/>
</dbReference>
<dbReference type="Proteomes" id="UP000266152">
    <property type="component" value="Unassembled WGS sequence"/>
</dbReference>
<evidence type="ECO:0000313" key="1">
    <source>
        <dbReference type="EMBL" id="RGP67330.1"/>
    </source>
</evidence>
<gene>
    <name evidence="1" type="ORF">FSPOR_6090</name>
</gene>
<comment type="caution">
    <text evidence="1">The sequence shown here is derived from an EMBL/GenBank/DDBJ whole genome shotgun (WGS) entry which is preliminary data.</text>
</comment>
<sequence length="274" mass="31917">MSFTFTRDEWIINIIAPDLRELEDSSTHLHLDEAIAFSNYLNGELTAESAAQAMTVMLRPAGLETSEYKTGAVFRILRYIATALMLFDDDSDRILDLLVAIQNLPPLPDILWWKLPGFDRLWQHCYISYRDMYNDAPFFKKAGTLEANMYLKGLYPVDDDWAYRAISLICLEGEDLELIIYEIHAWLDVAGSRLAENLQPTQVKSFERAVRGRREKTYYIEVTMYEHWAHWKKRFLQVSYDEDFLSPEFRLMAGKCHEIMNGLVVNQPDPPSEK</sequence>
<accession>A0A395S4P2</accession>
<name>A0A395S4P2_FUSSP</name>
<organism evidence="1 2">
    <name type="scientific">Fusarium sporotrichioides</name>
    <dbReference type="NCBI Taxonomy" id="5514"/>
    <lineage>
        <taxon>Eukaryota</taxon>
        <taxon>Fungi</taxon>
        <taxon>Dikarya</taxon>
        <taxon>Ascomycota</taxon>
        <taxon>Pezizomycotina</taxon>
        <taxon>Sordariomycetes</taxon>
        <taxon>Hypocreomycetidae</taxon>
        <taxon>Hypocreales</taxon>
        <taxon>Nectriaceae</taxon>
        <taxon>Fusarium</taxon>
    </lineage>
</organism>
<proteinExistence type="predicted"/>
<evidence type="ECO:0000313" key="2">
    <source>
        <dbReference type="Proteomes" id="UP000266152"/>
    </source>
</evidence>
<protein>
    <submittedName>
        <fullName evidence="1">Atg16-protein</fullName>
    </submittedName>
</protein>
<reference evidence="1 2" key="1">
    <citation type="journal article" date="2018" name="PLoS Pathog.">
        <title>Evolution of structural diversity of trichothecenes, a family of toxins produced by plant pathogenic and entomopathogenic fungi.</title>
        <authorList>
            <person name="Proctor R.H."/>
            <person name="McCormick S.P."/>
            <person name="Kim H.S."/>
            <person name="Cardoza R.E."/>
            <person name="Stanley A.M."/>
            <person name="Lindo L."/>
            <person name="Kelly A."/>
            <person name="Brown D.W."/>
            <person name="Lee T."/>
            <person name="Vaughan M.M."/>
            <person name="Alexander N.J."/>
            <person name="Busman M."/>
            <person name="Gutierrez S."/>
        </authorList>
    </citation>
    <scope>NUCLEOTIDE SEQUENCE [LARGE SCALE GENOMIC DNA]</scope>
    <source>
        <strain evidence="1 2">NRRL 3299</strain>
    </source>
</reference>